<dbReference type="InParanoid" id="A0A330L2G4"/>
<gene>
    <name evidence="2" type="ORF">NITLEN_10920</name>
</gene>
<keyword evidence="1" id="KW-0732">Signal</keyword>
<sequence length="230" mass="24660">MFWGLIAGALASVLVVASVHADDSFSSSSLVVFAYSDRPSVSAAIRMEADYVSMPLTIQGDHKDTAKQFNIIAQAKAAIVRMAAASKGIHVHVGPVALSAHPAKKLQSFSSGGYGGMSQAHLHILSPLGSCDKDVFRCATAINEFIKGVRLPDDAKIDFGHMQLAVDNPEQYRDALLKNIAVEMVKTKSALGPTAKVTISGLESPVFVRQADELRVDLFLNYELAMTMVQ</sequence>
<proteinExistence type="predicted"/>
<dbReference type="RefSeq" id="WP_121988305.1">
    <property type="nucleotide sequence ID" value="NZ_OUNR01000001.1"/>
</dbReference>
<keyword evidence="3" id="KW-1185">Reference proteome</keyword>
<name>A0A330L2G4_9BACT</name>
<accession>A0A330L2G4</accession>
<evidence type="ECO:0000313" key="2">
    <source>
        <dbReference type="EMBL" id="SPP63834.1"/>
    </source>
</evidence>
<dbReference type="AlphaFoldDB" id="A0A330L2G4"/>
<dbReference type="Proteomes" id="UP000248168">
    <property type="component" value="Unassembled WGS sequence"/>
</dbReference>
<feature type="chain" id="PRO_5016406056" evidence="1">
    <location>
        <begin position="22"/>
        <end position="230"/>
    </location>
</feature>
<dbReference type="EMBL" id="OUNR01000001">
    <property type="protein sequence ID" value="SPP63834.1"/>
    <property type="molecule type" value="Genomic_DNA"/>
</dbReference>
<evidence type="ECO:0000313" key="3">
    <source>
        <dbReference type="Proteomes" id="UP000248168"/>
    </source>
</evidence>
<protein>
    <submittedName>
        <fullName evidence="2">Uncharacterized protein</fullName>
    </submittedName>
</protein>
<evidence type="ECO:0000256" key="1">
    <source>
        <dbReference type="SAM" id="SignalP"/>
    </source>
</evidence>
<reference evidence="3" key="1">
    <citation type="submission" date="2018-04" db="EMBL/GenBank/DDBJ databases">
        <authorList>
            <person name="Lucker S."/>
            <person name="Sakoula D."/>
        </authorList>
    </citation>
    <scope>NUCLEOTIDE SEQUENCE [LARGE SCALE GENOMIC DNA]</scope>
</reference>
<feature type="signal peptide" evidence="1">
    <location>
        <begin position="1"/>
        <end position="21"/>
    </location>
</feature>
<dbReference type="OrthoDB" id="7618846at2"/>
<organism evidence="2 3">
    <name type="scientific">Nitrospira lenta</name>
    <dbReference type="NCBI Taxonomy" id="1436998"/>
    <lineage>
        <taxon>Bacteria</taxon>
        <taxon>Pseudomonadati</taxon>
        <taxon>Nitrospirota</taxon>
        <taxon>Nitrospiria</taxon>
        <taxon>Nitrospirales</taxon>
        <taxon>Nitrospiraceae</taxon>
        <taxon>Nitrospira</taxon>
    </lineage>
</organism>